<evidence type="ECO:0008006" key="4">
    <source>
        <dbReference type="Google" id="ProtNLM"/>
    </source>
</evidence>
<gene>
    <name evidence="2" type="ORF">CO174_01395</name>
</gene>
<keyword evidence="1" id="KW-0812">Transmembrane</keyword>
<feature type="transmembrane region" description="Helical" evidence="1">
    <location>
        <begin position="45"/>
        <end position="63"/>
    </location>
</feature>
<evidence type="ECO:0000256" key="1">
    <source>
        <dbReference type="SAM" id="Phobius"/>
    </source>
</evidence>
<dbReference type="AlphaFoldDB" id="A0A2M7XDG5"/>
<keyword evidence="1" id="KW-1133">Transmembrane helix</keyword>
<proteinExistence type="predicted"/>
<organism evidence="2 3">
    <name type="scientific">Candidatus Uhrbacteria bacterium CG_4_9_14_3_um_filter_50_9</name>
    <dbReference type="NCBI Taxonomy" id="1975035"/>
    <lineage>
        <taxon>Bacteria</taxon>
        <taxon>Candidatus Uhriibacteriota</taxon>
    </lineage>
</organism>
<accession>A0A2M7XDG5</accession>
<dbReference type="EMBL" id="PFWU01000017">
    <property type="protein sequence ID" value="PJA45872.1"/>
    <property type="molecule type" value="Genomic_DNA"/>
</dbReference>
<keyword evidence="1" id="KW-0472">Membrane</keyword>
<reference evidence="3" key="1">
    <citation type="submission" date="2017-09" db="EMBL/GenBank/DDBJ databases">
        <title>Depth-based differentiation of microbial function through sediment-hosted aquifers and enrichment of novel symbionts in the deep terrestrial subsurface.</title>
        <authorList>
            <person name="Probst A.J."/>
            <person name="Ladd B."/>
            <person name="Jarett J.K."/>
            <person name="Geller-Mcgrath D.E."/>
            <person name="Sieber C.M.K."/>
            <person name="Emerson J.B."/>
            <person name="Anantharaman K."/>
            <person name="Thomas B.C."/>
            <person name="Malmstrom R."/>
            <person name="Stieglmeier M."/>
            <person name="Klingl A."/>
            <person name="Woyke T."/>
            <person name="Ryan C.M."/>
            <person name="Banfield J.F."/>
        </authorList>
    </citation>
    <scope>NUCLEOTIDE SEQUENCE [LARGE SCALE GENOMIC DNA]</scope>
</reference>
<sequence>MQSDAKYYRLAMRIFADFSGTIAIPAVAAALSGKWLDERYGTEPRYLILLLVVAFTLTGALVYKKAKTYRVIYERLNNETQDVN</sequence>
<evidence type="ECO:0000313" key="2">
    <source>
        <dbReference type="EMBL" id="PJA45872.1"/>
    </source>
</evidence>
<dbReference type="Pfam" id="PF09527">
    <property type="entry name" value="ATPase_gene1"/>
    <property type="match status" value="1"/>
</dbReference>
<feature type="transmembrane region" description="Helical" evidence="1">
    <location>
        <begin position="12"/>
        <end position="33"/>
    </location>
</feature>
<name>A0A2M7XDG5_9BACT</name>
<dbReference type="Proteomes" id="UP000229385">
    <property type="component" value="Unassembled WGS sequence"/>
</dbReference>
<protein>
    <recommendedName>
        <fullName evidence="4">AtpZ/AtpI family protein</fullName>
    </recommendedName>
</protein>
<evidence type="ECO:0000313" key="3">
    <source>
        <dbReference type="Proteomes" id="UP000229385"/>
    </source>
</evidence>
<comment type="caution">
    <text evidence="2">The sequence shown here is derived from an EMBL/GenBank/DDBJ whole genome shotgun (WGS) entry which is preliminary data.</text>
</comment>
<dbReference type="InterPro" id="IPR032820">
    <property type="entry name" value="ATPase_put"/>
</dbReference>